<dbReference type="Proteomes" id="UP000317318">
    <property type="component" value="Chromosome"/>
</dbReference>
<name>A0A517R686_9PLAN</name>
<evidence type="ECO:0008006" key="4">
    <source>
        <dbReference type="Google" id="ProtNLM"/>
    </source>
</evidence>
<proteinExistence type="predicted"/>
<reference evidence="2 3" key="1">
    <citation type="submission" date="2019-02" db="EMBL/GenBank/DDBJ databases">
        <title>Deep-cultivation of Planctomycetes and their phenomic and genomic characterization uncovers novel biology.</title>
        <authorList>
            <person name="Wiegand S."/>
            <person name="Jogler M."/>
            <person name="Boedeker C."/>
            <person name="Pinto D."/>
            <person name="Vollmers J."/>
            <person name="Rivas-Marin E."/>
            <person name="Kohn T."/>
            <person name="Peeters S.H."/>
            <person name="Heuer A."/>
            <person name="Rast P."/>
            <person name="Oberbeckmann S."/>
            <person name="Bunk B."/>
            <person name="Jeske O."/>
            <person name="Meyerdierks A."/>
            <person name="Storesund J.E."/>
            <person name="Kallscheuer N."/>
            <person name="Luecker S."/>
            <person name="Lage O.M."/>
            <person name="Pohl T."/>
            <person name="Merkel B.J."/>
            <person name="Hornburger P."/>
            <person name="Mueller R.-W."/>
            <person name="Bruemmer F."/>
            <person name="Labrenz M."/>
            <person name="Spormann A.M."/>
            <person name="Op den Camp H."/>
            <person name="Overmann J."/>
            <person name="Amann R."/>
            <person name="Jetten M.S.M."/>
            <person name="Mascher T."/>
            <person name="Medema M.H."/>
            <person name="Devos D.P."/>
            <person name="Kaster A.-K."/>
            <person name="Ovreas L."/>
            <person name="Rohde M."/>
            <person name="Galperin M.Y."/>
            <person name="Jogler C."/>
        </authorList>
    </citation>
    <scope>NUCLEOTIDE SEQUENCE [LARGE SCALE GENOMIC DNA]</scope>
    <source>
        <strain evidence="2 3">Pan189</strain>
    </source>
</reference>
<sequence precursor="true">MRFSTGTILAALVLLTCSFAAEPALAQIGGGGRGPTLNGRNRNSPMVRWWSKSFSRNSRIRMVAEDRIGPRNEVRSRHQSYYRTPTYYRYGSRYHSQPQIIYRRHR</sequence>
<keyword evidence="3" id="KW-1185">Reference proteome</keyword>
<dbReference type="AlphaFoldDB" id="A0A517R686"/>
<protein>
    <recommendedName>
        <fullName evidence="4">Secreted protein</fullName>
    </recommendedName>
</protein>
<dbReference type="EMBL" id="CP036268">
    <property type="protein sequence ID" value="QDT39398.1"/>
    <property type="molecule type" value="Genomic_DNA"/>
</dbReference>
<accession>A0A517R686</accession>
<dbReference type="KEGG" id="svp:Pan189_38050"/>
<organism evidence="2 3">
    <name type="scientific">Stratiformator vulcanicus</name>
    <dbReference type="NCBI Taxonomy" id="2527980"/>
    <lineage>
        <taxon>Bacteria</taxon>
        <taxon>Pseudomonadati</taxon>
        <taxon>Planctomycetota</taxon>
        <taxon>Planctomycetia</taxon>
        <taxon>Planctomycetales</taxon>
        <taxon>Planctomycetaceae</taxon>
        <taxon>Stratiformator</taxon>
    </lineage>
</organism>
<feature type="chain" id="PRO_5022022295" description="Secreted protein" evidence="1">
    <location>
        <begin position="27"/>
        <end position="106"/>
    </location>
</feature>
<evidence type="ECO:0000313" key="2">
    <source>
        <dbReference type="EMBL" id="QDT39398.1"/>
    </source>
</evidence>
<evidence type="ECO:0000313" key="3">
    <source>
        <dbReference type="Proteomes" id="UP000317318"/>
    </source>
</evidence>
<evidence type="ECO:0000256" key="1">
    <source>
        <dbReference type="SAM" id="SignalP"/>
    </source>
</evidence>
<feature type="signal peptide" evidence="1">
    <location>
        <begin position="1"/>
        <end position="26"/>
    </location>
</feature>
<keyword evidence="1" id="KW-0732">Signal</keyword>
<gene>
    <name evidence="2" type="ORF">Pan189_38050</name>
</gene>
<dbReference type="RefSeq" id="WP_145365535.1">
    <property type="nucleotide sequence ID" value="NZ_CP036268.1"/>
</dbReference>